<evidence type="ECO:0000259" key="2">
    <source>
        <dbReference type="PROSITE" id="PS50181"/>
    </source>
</evidence>
<protein>
    <recommendedName>
        <fullName evidence="2">F-box domain-containing protein</fullName>
    </recommendedName>
</protein>
<feature type="compositionally biased region" description="Polar residues" evidence="1">
    <location>
        <begin position="325"/>
        <end position="337"/>
    </location>
</feature>
<name>A0ABY6TUT2_BIOOC</name>
<comment type="caution">
    <text evidence="3">The sequence shown here is derived from an EMBL/GenBank/DDBJ whole genome shotgun (WGS) entry which is preliminary data.</text>
</comment>
<evidence type="ECO:0000313" key="4">
    <source>
        <dbReference type="Proteomes" id="UP000766486"/>
    </source>
</evidence>
<dbReference type="InterPro" id="IPR001810">
    <property type="entry name" value="F-box_dom"/>
</dbReference>
<feature type="region of interest" description="Disordered" evidence="1">
    <location>
        <begin position="323"/>
        <end position="372"/>
    </location>
</feature>
<evidence type="ECO:0000256" key="1">
    <source>
        <dbReference type="SAM" id="MobiDB-lite"/>
    </source>
</evidence>
<sequence length="532" mass="59332">MDSAMDLDGATPPKCFIKELPLEVILRITHSLKTEELGNFRLTCRGIETLLHNSFAGEFFSCKQFMISNFSLQTLVDISKSRMGRHLTKLQIGFEQFMPPHSIFAHTVQMRAREYRMKDIQDIVFHPSRTAKLYGNQCALWSSGAANEMLTEALRNLENLEDIVLRDCNSKRRSRDWPANEWRSYGIITALREAGALVSLGSQSSSYQFANIADQIFTLVLHALGRANVKPKGIEIICRHSCHLSDYTFALPQYSVPIVVPVIENLAKLHITVDGIEGSPDDIKNAETLFEKFIFHAKNLQDLRINGPTGRKGSLRPFLKCLGNTAPNPAGQDNTAPNPAGQDDMASDPAGQDNTAPDPAGQDNTAPDPAGQSIIQLPKLKVLSLGFMDSESELYLGVIKKFAPTLETLELWKVTMRQSAELRESRIDLPDDDVAACRHFCKELLGIPDLNLHQLSIGCMAEVDHRNAVTPLSIHIDRKSQVKYIGIDWRHFLRALIPTLCLVPGTEQSRQAEDIFHGGDDTQDSESEDEDD</sequence>
<keyword evidence="4" id="KW-1185">Reference proteome</keyword>
<reference evidence="3 4" key="1">
    <citation type="submission" date="2019-06" db="EMBL/GenBank/DDBJ databases">
        <authorList>
            <person name="Broberg M."/>
        </authorList>
    </citation>
    <scope>NUCLEOTIDE SEQUENCE [LARGE SCALE GENOMIC DNA]</scope>
</reference>
<evidence type="ECO:0000313" key="3">
    <source>
        <dbReference type="EMBL" id="VUC21938.1"/>
    </source>
</evidence>
<accession>A0ABY6TUT2</accession>
<dbReference type="Proteomes" id="UP000766486">
    <property type="component" value="Unassembled WGS sequence"/>
</dbReference>
<feature type="domain" description="F-box" evidence="2">
    <location>
        <begin position="14"/>
        <end position="63"/>
    </location>
</feature>
<proteinExistence type="predicted"/>
<feature type="compositionally biased region" description="Basic and acidic residues" evidence="1">
    <location>
        <begin position="511"/>
        <end position="520"/>
    </location>
</feature>
<feature type="region of interest" description="Disordered" evidence="1">
    <location>
        <begin position="511"/>
        <end position="532"/>
    </location>
</feature>
<dbReference type="PROSITE" id="PS50181">
    <property type="entry name" value="FBOX"/>
    <property type="match status" value="1"/>
</dbReference>
<organism evidence="3 4">
    <name type="scientific">Bionectria ochroleuca</name>
    <name type="common">Gliocladium roseum</name>
    <dbReference type="NCBI Taxonomy" id="29856"/>
    <lineage>
        <taxon>Eukaryota</taxon>
        <taxon>Fungi</taxon>
        <taxon>Dikarya</taxon>
        <taxon>Ascomycota</taxon>
        <taxon>Pezizomycotina</taxon>
        <taxon>Sordariomycetes</taxon>
        <taxon>Hypocreomycetidae</taxon>
        <taxon>Hypocreales</taxon>
        <taxon>Bionectriaceae</taxon>
        <taxon>Clonostachys</taxon>
    </lineage>
</organism>
<feature type="compositionally biased region" description="Acidic residues" evidence="1">
    <location>
        <begin position="521"/>
        <end position="532"/>
    </location>
</feature>
<gene>
    <name evidence="3" type="ORF">CLO192961_LOCUS68720</name>
</gene>
<dbReference type="EMBL" id="CABFNS010000488">
    <property type="protein sequence ID" value="VUC21938.1"/>
    <property type="molecule type" value="Genomic_DNA"/>
</dbReference>